<dbReference type="GO" id="GO:0090599">
    <property type="term" value="F:alpha-glucosidase activity"/>
    <property type="evidence" value="ECO:0007669"/>
    <property type="project" value="TreeGrafter"/>
</dbReference>
<comment type="pathway">
    <text evidence="2">Glycan metabolism; N-glycan metabolism.</text>
</comment>
<keyword evidence="5 10" id="KW-0378">Hydrolase</keyword>
<keyword evidence="4" id="KW-0732">Signal</keyword>
<keyword evidence="8 10" id="KW-0326">Glycosidase</keyword>
<evidence type="ECO:0000256" key="2">
    <source>
        <dbReference type="ARBA" id="ARBA00004833"/>
    </source>
</evidence>
<dbReference type="PANTHER" id="PTHR22762:SF54">
    <property type="entry name" value="BCDNA.GH04962"/>
    <property type="match status" value="1"/>
</dbReference>
<dbReference type="CDD" id="cd06603">
    <property type="entry name" value="GH31_GANC_GANAB_alpha"/>
    <property type="match status" value="1"/>
</dbReference>
<evidence type="ECO:0000256" key="6">
    <source>
        <dbReference type="ARBA" id="ARBA00022824"/>
    </source>
</evidence>
<dbReference type="InterPro" id="IPR000322">
    <property type="entry name" value="Glyco_hydro_31_TIM"/>
</dbReference>
<evidence type="ECO:0000259" key="13">
    <source>
        <dbReference type="Pfam" id="PF13802"/>
    </source>
</evidence>
<comment type="subcellular location">
    <subcellularLocation>
        <location evidence="1">Endoplasmic reticulum</location>
    </subcellularLocation>
</comment>
<dbReference type="OrthoDB" id="3237269at2759"/>
<evidence type="ECO:0000259" key="15">
    <source>
        <dbReference type="Pfam" id="PF21365"/>
    </source>
</evidence>
<feature type="domain" description="DUF5110" evidence="14">
    <location>
        <begin position="834"/>
        <end position="874"/>
    </location>
</feature>
<evidence type="ECO:0000256" key="9">
    <source>
        <dbReference type="ARBA" id="ARBA00042895"/>
    </source>
</evidence>
<sequence length="954" mass="107393">MVKREDFKACDQSGFCRRQQAYASIADTSTSPSFTSPYELIPSSVQVDHGAGTLKADVVDTERNVPYVLHVSLLKDATARVKFGEANPLYPRFDMLDALTRTGIQDVPISIANYTKSTSATSPLRIQLGGTPNNLEVLLVIQPKPFKFEFLIDGDPVMAFNGRGYLYYEHSRKKEDDANPPAVVDQTGGETAATPSDLDKLKEELKRDLWEETYKTFVDSKPHGPQSIGFDVSFPGSSHVYGLSEHGSSFNLKSTRGEGASYSEPYRLYNLDVFEYELDDPMSLYGAVPLMIAHKKGRSVGMYWQNSAEMWIDIERSGKGVLSNLASYIPFSSTSSNVQTTTTHWMAESGQLDVFFFLGPDTKSVLRQYATITGFAPMPQSFAIGYHQCRWNYNDQRDVLEVDANFDKYDIPYDVIWLDIEHTDGKKYFTWDKAKFPTPLEMQKSLAVTSRKLVTIVDPHLKKDDSYHILKEAQDRDILVKSKDNVNYEGWCWPGNSAWIDYVNPAGRAYWASKFAFDQYEGTSETLYTWNDMNEPSVFNGPEVTMHKDVLHYNGWEHRDIHNAYGMLMVGATFEGQMKRTNGRLRAFVLSRAFFGGSQKYGAIWTGDNDASWEHLAASVPMLLSAGISGMAFAGADVGGFFRNPEVDLLERWYQIGAFQPFFRAHAHIDTKRREPWLFGDVVTGRIREVIRSRYRLLPFWYTLFQEWTITNLPPMRPMMLGYPDDEASFGIDDQFMLGDSLVVKGIYTKDAKSVDVYLPKQDVWYDYFTFTKVTPTSQSRYVAPTVLEHIPVFIRGGSIIPRRDRVRRSSSLMKRDPFTLVIALDEKASADFGEATGSLYLDDGETFAFQKGEFIHTTFTFGHNTLTAVVSPKSAAALRSSSNAGASGVFEARVERLILVGVGKDKMKSARINGKELGVTVEKHVYASSWKIVVKDPGAEGAVIGKSWSVEFS</sequence>
<dbReference type="Pfam" id="PF01055">
    <property type="entry name" value="Glyco_hydro_31_2nd"/>
    <property type="match status" value="1"/>
</dbReference>
<feature type="domain" description="Glycoside hydrolase family 31 N-terminal" evidence="13">
    <location>
        <begin position="69"/>
        <end position="313"/>
    </location>
</feature>
<dbReference type="InterPro" id="IPR025887">
    <property type="entry name" value="Glyco_hydro_31_N_dom"/>
</dbReference>
<dbReference type="SUPFAM" id="SSF74650">
    <property type="entry name" value="Galactose mutarotase-like"/>
    <property type="match status" value="1"/>
</dbReference>
<dbReference type="SUPFAM" id="SSF51011">
    <property type="entry name" value="Glycosyl hydrolase domain"/>
    <property type="match status" value="1"/>
</dbReference>
<evidence type="ECO:0000259" key="12">
    <source>
        <dbReference type="Pfam" id="PF01055"/>
    </source>
</evidence>
<dbReference type="PROSITE" id="PS00707">
    <property type="entry name" value="GLYCOSYL_HYDROL_F31_2"/>
    <property type="match status" value="1"/>
</dbReference>
<evidence type="ECO:0000256" key="7">
    <source>
        <dbReference type="ARBA" id="ARBA00023180"/>
    </source>
</evidence>
<evidence type="ECO:0000313" key="16">
    <source>
        <dbReference type="EMBL" id="TPX32725.1"/>
    </source>
</evidence>
<dbReference type="CDD" id="cd14752">
    <property type="entry name" value="GH31_N"/>
    <property type="match status" value="1"/>
</dbReference>
<dbReference type="InterPro" id="IPR033403">
    <property type="entry name" value="DUF5110"/>
</dbReference>
<dbReference type="FunFam" id="3.20.20.80:FF:000039">
    <property type="entry name" value="Glucosidase, alpha neutral C"/>
    <property type="match status" value="1"/>
</dbReference>
<dbReference type="GO" id="GO:0005975">
    <property type="term" value="P:carbohydrate metabolic process"/>
    <property type="evidence" value="ECO:0007669"/>
    <property type="project" value="InterPro"/>
</dbReference>
<dbReference type="InterPro" id="IPR030459">
    <property type="entry name" value="Glyco_hydro_31_CS"/>
</dbReference>
<dbReference type="RefSeq" id="XP_031023882.1">
    <property type="nucleotide sequence ID" value="XM_031170120.1"/>
</dbReference>
<feature type="region of interest" description="Disordered" evidence="11">
    <location>
        <begin position="175"/>
        <end position="195"/>
    </location>
</feature>
<dbReference type="InterPro" id="IPR048395">
    <property type="entry name" value="Glyco_hydro_31_C"/>
</dbReference>
<evidence type="ECO:0000256" key="1">
    <source>
        <dbReference type="ARBA" id="ARBA00004240"/>
    </source>
</evidence>
<dbReference type="GO" id="GO:0017177">
    <property type="term" value="C:glucosidase II complex"/>
    <property type="evidence" value="ECO:0007669"/>
    <property type="project" value="TreeGrafter"/>
</dbReference>
<evidence type="ECO:0000256" key="5">
    <source>
        <dbReference type="ARBA" id="ARBA00022801"/>
    </source>
</evidence>
<feature type="domain" description="Glycoside hydrolase family 31 TIM barrel" evidence="12">
    <location>
        <begin position="377"/>
        <end position="704"/>
    </location>
</feature>
<evidence type="ECO:0000313" key="17">
    <source>
        <dbReference type="Proteomes" id="UP000319731"/>
    </source>
</evidence>
<keyword evidence="6" id="KW-0256">Endoplasmic reticulum</keyword>
<dbReference type="PANTHER" id="PTHR22762">
    <property type="entry name" value="ALPHA-GLUCOSIDASE"/>
    <property type="match status" value="1"/>
</dbReference>
<evidence type="ECO:0000256" key="3">
    <source>
        <dbReference type="ARBA" id="ARBA00007806"/>
    </source>
</evidence>
<dbReference type="Pfam" id="PF21365">
    <property type="entry name" value="Glyco_hydro_31_3rd"/>
    <property type="match status" value="1"/>
</dbReference>
<dbReference type="Pfam" id="PF17137">
    <property type="entry name" value="DUF5110"/>
    <property type="match status" value="1"/>
</dbReference>
<feature type="domain" description="Glycosyl hydrolase family 31 C-terminal" evidence="15">
    <location>
        <begin position="713"/>
        <end position="801"/>
    </location>
</feature>
<evidence type="ECO:0000256" key="8">
    <source>
        <dbReference type="ARBA" id="ARBA00023295"/>
    </source>
</evidence>
<reference evidence="16 17" key="1">
    <citation type="journal article" date="2019" name="Sci. Rep.">
        <title>Comparative genomics of chytrid fungi reveal insights into the obligate biotrophic and pathogenic lifestyle of Synchytrium endobioticum.</title>
        <authorList>
            <person name="van de Vossenberg B.T.L.H."/>
            <person name="Warris S."/>
            <person name="Nguyen H.D.T."/>
            <person name="van Gent-Pelzer M.P.E."/>
            <person name="Joly D.L."/>
            <person name="van de Geest H.C."/>
            <person name="Bonants P.J.M."/>
            <person name="Smith D.S."/>
            <person name="Levesque C.A."/>
            <person name="van der Lee T.A.J."/>
        </authorList>
    </citation>
    <scope>NUCLEOTIDE SEQUENCE [LARGE SCALE GENOMIC DNA]</scope>
    <source>
        <strain evidence="16 17">JEL517</strain>
    </source>
</reference>
<dbReference type="EMBL" id="QEAO01000027">
    <property type="protein sequence ID" value="TPX32725.1"/>
    <property type="molecule type" value="Genomic_DNA"/>
</dbReference>
<evidence type="ECO:0000256" key="4">
    <source>
        <dbReference type="ARBA" id="ARBA00022729"/>
    </source>
</evidence>
<keyword evidence="7" id="KW-0325">Glycoprotein</keyword>
<comment type="similarity">
    <text evidence="3 10">Belongs to the glycosyl hydrolase 31 family.</text>
</comment>
<dbReference type="Gene3D" id="2.60.40.1180">
    <property type="entry name" value="Golgi alpha-mannosidase II"/>
    <property type="match status" value="2"/>
</dbReference>
<name>A0A507C5J3_9FUNG</name>
<dbReference type="SUPFAM" id="SSF51445">
    <property type="entry name" value="(Trans)glycosidases"/>
    <property type="match status" value="1"/>
</dbReference>
<evidence type="ECO:0000259" key="14">
    <source>
        <dbReference type="Pfam" id="PF17137"/>
    </source>
</evidence>
<dbReference type="Pfam" id="PF13802">
    <property type="entry name" value="Gal_mutarotas_2"/>
    <property type="match status" value="1"/>
</dbReference>
<dbReference type="InterPro" id="IPR013780">
    <property type="entry name" value="Glyco_hydro_b"/>
</dbReference>
<dbReference type="GO" id="GO:0006491">
    <property type="term" value="P:N-glycan processing"/>
    <property type="evidence" value="ECO:0007669"/>
    <property type="project" value="TreeGrafter"/>
</dbReference>
<dbReference type="Gene3D" id="2.60.40.1760">
    <property type="entry name" value="glycosyl hydrolase (family 31)"/>
    <property type="match status" value="1"/>
</dbReference>
<dbReference type="GO" id="GO:0030246">
    <property type="term" value="F:carbohydrate binding"/>
    <property type="evidence" value="ECO:0007669"/>
    <property type="project" value="InterPro"/>
</dbReference>
<organism evidence="16 17">
    <name type="scientific">Synchytrium microbalum</name>
    <dbReference type="NCBI Taxonomy" id="1806994"/>
    <lineage>
        <taxon>Eukaryota</taxon>
        <taxon>Fungi</taxon>
        <taxon>Fungi incertae sedis</taxon>
        <taxon>Chytridiomycota</taxon>
        <taxon>Chytridiomycota incertae sedis</taxon>
        <taxon>Chytridiomycetes</taxon>
        <taxon>Synchytriales</taxon>
        <taxon>Synchytriaceae</taxon>
        <taxon>Synchytrium</taxon>
    </lineage>
</organism>
<dbReference type="GeneID" id="42005417"/>
<keyword evidence="17" id="KW-1185">Reference proteome</keyword>
<dbReference type="Gene3D" id="3.20.20.80">
    <property type="entry name" value="Glycosidases"/>
    <property type="match status" value="1"/>
</dbReference>
<comment type="caution">
    <text evidence="16">The sequence shown here is derived from an EMBL/GenBank/DDBJ whole genome shotgun (WGS) entry which is preliminary data.</text>
</comment>
<proteinExistence type="inferred from homology"/>
<gene>
    <name evidence="16" type="ORF">SmJEL517_g04192</name>
</gene>
<protein>
    <recommendedName>
        <fullName evidence="9">Glucosidase II subunit alpha</fullName>
    </recommendedName>
</protein>
<dbReference type="InterPro" id="IPR011013">
    <property type="entry name" value="Gal_mutarotase_sf_dom"/>
</dbReference>
<evidence type="ECO:0000256" key="11">
    <source>
        <dbReference type="SAM" id="MobiDB-lite"/>
    </source>
</evidence>
<dbReference type="InterPro" id="IPR017853">
    <property type="entry name" value="GH"/>
</dbReference>
<dbReference type="AlphaFoldDB" id="A0A507C5J3"/>
<accession>A0A507C5J3</accession>
<dbReference type="STRING" id="1806994.A0A507C5J3"/>
<evidence type="ECO:0000256" key="10">
    <source>
        <dbReference type="RuleBase" id="RU361185"/>
    </source>
</evidence>
<dbReference type="Proteomes" id="UP000319731">
    <property type="component" value="Unassembled WGS sequence"/>
</dbReference>